<dbReference type="SUPFAM" id="SSF81296">
    <property type="entry name" value="E set domains"/>
    <property type="match status" value="1"/>
</dbReference>
<dbReference type="InterPro" id="IPR015943">
    <property type="entry name" value="WD40/YVTN_repeat-like_dom_sf"/>
</dbReference>
<dbReference type="InterPro" id="IPR016201">
    <property type="entry name" value="PSI"/>
</dbReference>
<dbReference type="FunFam" id="2.130.10.10:FF:000088">
    <property type="entry name" value="Hepatocyte growth factor receptor"/>
    <property type="match status" value="1"/>
</dbReference>
<evidence type="ECO:0000256" key="23">
    <source>
        <dbReference type="SAM" id="Phobius"/>
    </source>
</evidence>
<keyword evidence="16" id="KW-0829">Tyrosine-protein kinase</keyword>
<dbReference type="Pfam" id="PF01403">
    <property type="entry name" value="Sema"/>
    <property type="match status" value="1"/>
</dbReference>
<dbReference type="Gene3D" id="2.60.40.10">
    <property type="entry name" value="Immunoglobulins"/>
    <property type="match status" value="1"/>
</dbReference>
<dbReference type="Ensembl" id="ENSCCRT00000103427.2">
    <property type="protein sequence ID" value="ENSCCRP00000095304.2"/>
    <property type="gene ID" value="ENSCCRG00000051098.2"/>
</dbReference>
<evidence type="ECO:0000256" key="5">
    <source>
        <dbReference type="ARBA" id="ARBA00022553"/>
    </source>
</evidence>
<comment type="catalytic activity">
    <reaction evidence="20">
        <text>L-tyrosyl-[protein] + ATP = O-phospho-L-tyrosyl-[protein] + ADP + H(+)</text>
        <dbReference type="Rhea" id="RHEA:10596"/>
        <dbReference type="Rhea" id="RHEA-COMP:10136"/>
        <dbReference type="Rhea" id="RHEA-COMP:20101"/>
        <dbReference type="ChEBI" id="CHEBI:15378"/>
        <dbReference type="ChEBI" id="CHEBI:30616"/>
        <dbReference type="ChEBI" id="CHEBI:46858"/>
        <dbReference type="ChEBI" id="CHEBI:61978"/>
        <dbReference type="ChEBI" id="CHEBI:456216"/>
        <dbReference type="EC" id="2.7.10.1"/>
    </reaction>
</comment>
<evidence type="ECO:0000256" key="21">
    <source>
        <dbReference type="PROSITE-ProRule" id="PRU00352"/>
    </source>
</evidence>
<dbReference type="FunFam" id="1.10.510.10:FF:000093">
    <property type="entry name" value="Hepatocyte growth factor receptor"/>
    <property type="match status" value="1"/>
</dbReference>
<dbReference type="SUPFAM" id="SSF56112">
    <property type="entry name" value="Protein kinase-like (PK-like)"/>
    <property type="match status" value="1"/>
</dbReference>
<dbReference type="FunFam" id="3.30.1680.10:FF:000006">
    <property type="entry name" value="Macrophage-stimulating 1 receptor b"/>
    <property type="match status" value="1"/>
</dbReference>
<dbReference type="GO" id="GO:0012505">
    <property type="term" value="C:endomembrane system"/>
    <property type="evidence" value="ECO:0007669"/>
    <property type="project" value="UniProtKB-SubCell"/>
</dbReference>
<feature type="binding site" evidence="22">
    <location>
        <position position="991"/>
    </location>
    <ligand>
        <name>ATP</name>
        <dbReference type="ChEBI" id="CHEBI:30616"/>
    </ligand>
</feature>
<dbReference type="PROSITE" id="PS00107">
    <property type="entry name" value="PROTEIN_KINASE_ATP"/>
    <property type="match status" value="1"/>
</dbReference>
<evidence type="ECO:0000313" key="27">
    <source>
        <dbReference type="Ensembl" id="ENSCCRP00000095304.2"/>
    </source>
</evidence>
<evidence type="ECO:0000256" key="12">
    <source>
        <dbReference type="ARBA" id="ARBA00022840"/>
    </source>
</evidence>
<dbReference type="PANTHER" id="PTHR24416:SF483">
    <property type="entry name" value="HEPATOCYTE GROWTH FACTOR RECEPTOR"/>
    <property type="match status" value="1"/>
</dbReference>
<name>A0A8C1FQ03_CYPCA</name>
<feature type="domain" description="Protein kinase" evidence="25">
    <location>
        <begin position="959"/>
        <end position="1222"/>
    </location>
</feature>
<evidence type="ECO:0000256" key="15">
    <source>
        <dbReference type="ARBA" id="ARBA00023136"/>
    </source>
</evidence>
<evidence type="ECO:0000256" key="9">
    <source>
        <dbReference type="ARBA" id="ARBA00022737"/>
    </source>
</evidence>
<dbReference type="InterPro" id="IPR020635">
    <property type="entry name" value="Tyr_kinase_cat_dom"/>
</dbReference>
<dbReference type="InterPro" id="IPR050122">
    <property type="entry name" value="RTK"/>
</dbReference>
<evidence type="ECO:0000256" key="7">
    <source>
        <dbReference type="ARBA" id="ARBA00022692"/>
    </source>
</evidence>
<dbReference type="InterPro" id="IPR008266">
    <property type="entry name" value="Tyr_kinase_AS"/>
</dbReference>
<evidence type="ECO:0000256" key="19">
    <source>
        <dbReference type="ARBA" id="ARBA00023180"/>
    </source>
</evidence>
<evidence type="ECO:0000256" key="22">
    <source>
        <dbReference type="PROSITE-ProRule" id="PRU10141"/>
    </source>
</evidence>
<dbReference type="SMART" id="SM00423">
    <property type="entry name" value="PSI"/>
    <property type="match status" value="1"/>
</dbReference>
<comment type="similarity">
    <text evidence="3">Belongs to the plexin family.</text>
</comment>
<dbReference type="EC" id="2.7.10.1" evidence="4"/>
<evidence type="ECO:0000256" key="17">
    <source>
        <dbReference type="ARBA" id="ARBA00023157"/>
    </source>
</evidence>
<evidence type="ECO:0000256" key="2">
    <source>
        <dbReference type="ARBA" id="ARBA00004479"/>
    </source>
</evidence>
<dbReference type="PRINTS" id="PR00109">
    <property type="entry name" value="TYRKINASE"/>
</dbReference>
<dbReference type="Gene3D" id="1.10.510.10">
    <property type="entry name" value="Transferase(Phosphotransferase) domain 1"/>
    <property type="match status" value="1"/>
</dbReference>
<dbReference type="InterPro" id="IPR013783">
    <property type="entry name" value="Ig-like_fold"/>
</dbReference>
<evidence type="ECO:0000256" key="10">
    <source>
        <dbReference type="ARBA" id="ARBA00022741"/>
    </source>
</evidence>
<keyword evidence="5" id="KW-0597">Phosphoprotein</keyword>
<dbReference type="Proteomes" id="UP001108240">
    <property type="component" value="Unplaced"/>
</dbReference>
<feature type="domain" description="Sema" evidence="26">
    <location>
        <begin position="27"/>
        <end position="499"/>
    </location>
</feature>
<dbReference type="SUPFAM" id="SSF101912">
    <property type="entry name" value="Sema domain"/>
    <property type="match status" value="1"/>
</dbReference>
<dbReference type="PROSITE" id="PS51004">
    <property type="entry name" value="SEMA"/>
    <property type="match status" value="1"/>
</dbReference>
<dbReference type="AlphaFoldDB" id="A0A8C1FQ03"/>
<dbReference type="GO" id="GO:0001889">
    <property type="term" value="P:liver development"/>
    <property type="evidence" value="ECO:0007669"/>
    <property type="project" value="TreeGrafter"/>
</dbReference>
<keyword evidence="15 23" id="KW-0472">Membrane</keyword>
<keyword evidence="13" id="KW-0832">Ubl conjugation</keyword>
<dbReference type="Gene3D" id="2.130.10.10">
    <property type="entry name" value="YVTN repeat-like/Quinoprotein amine dehydrogenase"/>
    <property type="match status" value="1"/>
</dbReference>
<keyword evidence="8 24" id="KW-0732">Signal</keyword>
<keyword evidence="9" id="KW-0677">Repeat</keyword>
<keyword evidence="28" id="KW-1185">Reference proteome</keyword>
<evidence type="ECO:0000256" key="11">
    <source>
        <dbReference type="ARBA" id="ARBA00022777"/>
    </source>
</evidence>
<dbReference type="Pfam" id="PF07714">
    <property type="entry name" value="PK_Tyr_Ser-Thr"/>
    <property type="match status" value="1"/>
</dbReference>
<dbReference type="FunFam" id="3.30.200.20:FF:000188">
    <property type="entry name" value="Hepatocyte growth factor receptor"/>
    <property type="match status" value="1"/>
</dbReference>
<sequence>MRIHYSEATSILIILQTLWWGLNSQCEEPIESSKLDLSVTYDLSHFVSDTPIQKLLEFNGTVYVGAVDKLYVLSKDIKKIHEYNTGPVHEGQDCSAPDPCSGCENKPLNQNNTHMALLVETFYDLELFSCGSVGNGVCRRYLLEDGPLDAEITCMYSKKNKDSSHGCPDCLAGPSGTQILNVMSSGVVRFFVANSEPLDSTVPRLHHTISVRKMRETQDGFEFFSEQSYMDLAPGLRGKYPLRYVYSFQSGPYVYFLTVQREGGSSNSFHTRIVRMCSSDPEILRYVEMPFECIFSERRRKKRSAQVVFNVLQAAHVAKVGYDFQQEMGLKEGEDVLFAAFARSKPDSPEPMASSAVCLISITDINNFFRDFMQKGYTRNNVKCNSERDSFSCGKHERGYRLEVTSTNPRRDYFHGRFRNVLLTSIAVVPIQNHTVVSLGTAEGRVIQVVVSRFGKTEPHVDFRLDTFPVSSEMALLSPQRHDGSLLLVTGNKVSKVPLIGPGCEQLWTCSSCLLAPAFMGCGWCKTSNRCTRAPQCSPSHWIQDSCPLLITTISPSSAPLGGHTNVTICGKNFGFSKKDRFDTKLIDVVVAGTKCKLERKDILFYFTNTKFYLGNMQLVTMGNATCVVQSFSAFCMCVHSGGSTVTVNGFYLHSALQPQMVLTAATEGKLFQVTCSHDEDKRNILCITPSLKGLNVQPPVATKMTFVLDGFSTDQYDLLYVEDPKFEEFQKPTGNKIALGSTADEAVKNGEVLRVSNRTCESVTLVGNTLECIVPMELQSAAKELEVEWKQATSSVILGRVLLAQDQDYRILITGVVCVSILLLLLLAVFFWIKRKKHTDDLAKAMVWYDGRAHIPHLDMLANARSVSPTNEMVSHESVDYRTTLLEDQNLPLSQAESCRPHLYAHAHVDLSPMLGPMEGDLASPLLPSNAPIDLSSLQPELLKEVQHVVIAREDLLLHVNEIIGRGHFGCVFHGTLLEPDGQKQHCAVKSLNRITDIEEVSQFLKEGIIMKDFSHPNVLSLLGICLPSEGSPLVVLPYMKHGDLRNFIRDETHNPTVKDLMGFGLQVAKGMEYLTSKKFVHRDLAARNCMLDESYTVKVADFGLARDVYDKEYYSVHNKHGVKLPVKWMALESLQTHKFTTKSDVWSFGVLLWELMTRGAPPYSDVNSFDITVFLLQGRRLLQPEFCPDALYNVMIECWHPKPERRPTFSELVSRISTIFSSFSGEHYILLNTTYVNIDKMTPYPSLISSQSNLDRDCCT</sequence>
<dbReference type="FunFam" id="2.60.40.10:FF:002708">
    <property type="entry name" value="Hepatocyte growth factor receptor"/>
    <property type="match status" value="1"/>
</dbReference>
<evidence type="ECO:0000259" key="26">
    <source>
        <dbReference type="PROSITE" id="PS51004"/>
    </source>
</evidence>
<evidence type="ECO:0000256" key="14">
    <source>
        <dbReference type="ARBA" id="ARBA00022989"/>
    </source>
</evidence>
<keyword evidence="6" id="KW-0808">Transferase</keyword>
<keyword evidence="11" id="KW-0418">Kinase</keyword>
<dbReference type="GO" id="GO:0007411">
    <property type="term" value="P:axon guidance"/>
    <property type="evidence" value="ECO:0007669"/>
    <property type="project" value="UniProtKB-ARBA"/>
</dbReference>
<evidence type="ECO:0000313" key="28">
    <source>
        <dbReference type="Proteomes" id="UP001108240"/>
    </source>
</evidence>
<dbReference type="InterPro" id="IPR011009">
    <property type="entry name" value="Kinase-like_dom_sf"/>
</dbReference>
<evidence type="ECO:0000256" key="6">
    <source>
        <dbReference type="ARBA" id="ARBA00022679"/>
    </source>
</evidence>
<dbReference type="SUPFAM" id="SSF103575">
    <property type="entry name" value="Plexin repeat"/>
    <property type="match status" value="1"/>
</dbReference>
<feature type="transmembrane region" description="Helical" evidence="23">
    <location>
        <begin position="812"/>
        <end position="834"/>
    </location>
</feature>
<dbReference type="Gene3D" id="3.30.1680.10">
    <property type="entry name" value="ligand-binding face of the semaphorins, domain 2"/>
    <property type="match status" value="1"/>
</dbReference>
<comment type="subcellular location">
    <subcellularLocation>
        <location evidence="1">Endomembrane system</location>
    </subcellularLocation>
    <subcellularLocation>
        <location evidence="2">Membrane</location>
        <topology evidence="2">Single-pass type I membrane protein</topology>
    </subcellularLocation>
</comment>
<keyword evidence="19" id="KW-0325">Glycoprotein</keyword>
<proteinExistence type="inferred from homology"/>
<dbReference type="GeneTree" id="ENSGT00940000158022"/>
<protein>
    <recommendedName>
        <fullName evidence="4">receptor protein-tyrosine kinase</fullName>
        <ecNumber evidence="4">2.7.10.1</ecNumber>
    </recommendedName>
</protein>
<organism evidence="27 28">
    <name type="scientific">Cyprinus carpio carpio</name>
    <dbReference type="NCBI Taxonomy" id="630221"/>
    <lineage>
        <taxon>Eukaryota</taxon>
        <taxon>Metazoa</taxon>
        <taxon>Chordata</taxon>
        <taxon>Craniata</taxon>
        <taxon>Vertebrata</taxon>
        <taxon>Euteleostomi</taxon>
        <taxon>Actinopterygii</taxon>
        <taxon>Neopterygii</taxon>
        <taxon>Teleostei</taxon>
        <taxon>Ostariophysi</taxon>
        <taxon>Cypriniformes</taxon>
        <taxon>Cyprinidae</taxon>
        <taxon>Cyprininae</taxon>
        <taxon>Cyprinus</taxon>
    </lineage>
</organism>
<evidence type="ECO:0000256" key="3">
    <source>
        <dbReference type="ARBA" id="ARBA00010297"/>
    </source>
</evidence>
<evidence type="ECO:0000256" key="20">
    <source>
        <dbReference type="ARBA" id="ARBA00051243"/>
    </source>
</evidence>
<dbReference type="InterPro" id="IPR000719">
    <property type="entry name" value="Prot_kinase_dom"/>
</dbReference>
<dbReference type="Pfam" id="PF01437">
    <property type="entry name" value="PSI"/>
    <property type="match status" value="1"/>
</dbReference>
<dbReference type="GO" id="GO:0009925">
    <property type="term" value="C:basal plasma membrane"/>
    <property type="evidence" value="ECO:0007669"/>
    <property type="project" value="TreeGrafter"/>
</dbReference>
<dbReference type="PROSITE" id="PS50011">
    <property type="entry name" value="PROTEIN_KINASE_DOM"/>
    <property type="match status" value="1"/>
</dbReference>
<dbReference type="GO" id="GO:0043235">
    <property type="term" value="C:receptor complex"/>
    <property type="evidence" value="ECO:0007669"/>
    <property type="project" value="TreeGrafter"/>
</dbReference>
<dbReference type="PANTHER" id="PTHR24416">
    <property type="entry name" value="TYROSINE-PROTEIN KINASE RECEPTOR"/>
    <property type="match status" value="1"/>
</dbReference>
<evidence type="ECO:0000256" key="4">
    <source>
        <dbReference type="ARBA" id="ARBA00011902"/>
    </source>
</evidence>
<keyword evidence="17" id="KW-1015">Disulfide bond</keyword>
<dbReference type="SMART" id="SM00630">
    <property type="entry name" value="Sema"/>
    <property type="match status" value="1"/>
</dbReference>
<evidence type="ECO:0000256" key="24">
    <source>
        <dbReference type="SAM" id="SignalP"/>
    </source>
</evidence>
<evidence type="ECO:0000256" key="13">
    <source>
        <dbReference type="ARBA" id="ARBA00022843"/>
    </source>
</evidence>
<dbReference type="CDD" id="cd05058">
    <property type="entry name" value="PTKc_Met_Ron"/>
    <property type="match status" value="1"/>
</dbReference>
<comment type="caution">
    <text evidence="21">Lacks conserved residue(s) required for the propagation of feature annotation.</text>
</comment>
<evidence type="ECO:0000256" key="18">
    <source>
        <dbReference type="ARBA" id="ARBA00023170"/>
    </source>
</evidence>
<feature type="chain" id="PRO_5039894165" description="receptor protein-tyrosine kinase" evidence="24">
    <location>
        <begin position="25"/>
        <end position="1262"/>
    </location>
</feature>
<dbReference type="SMART" id="SM00219">
    <property type="entry name" value="TyrKc"/>
    <property type="match status" value="1"/>
</dbReference>
<evidence type="ECO:0000256" key="8">
    <source>
        <dbReference type="ARBA" id="ARBA00022729"/>
    </source>
</evidence>
<keyword evidence="10 22" id="KW-0547">Nucleotide-binding</keyword>
<dbReference type="InterPro" id="IPR002165">
    <property type="entry name" value="Plexin_repeat"/>
</dbReference>
<dbReference type="Pfam" id="PF01833">
    <property type="entry name" value="TIG"/>
    <property type="match status" value="1"/>
</dbReference>
<dbReference type="PROSITE" id="PS00109">
    <property type="entry name" value="PROTEIN_KINASE_TYR"/>
    <property type="match status" value="1"/>
</dbReference>
<dbReference type="GO" id="GO:0005008">
    <property type="term" value="F:hepatocyte growth factor receptor activity"/>
    <property type="evidence" value="ECO:0007669"/>
    <property type="project" value="TreeGrafter"/>
</dbReference>
<dbReference type="InterPro" id="IPR001245">
    <property type="entry name" value="Ser-Thr/Tyr_kinase_cat_dom"/>
</dbReference>
<dbReference type="InterPro" id="IPR036352">
    <property type="entry name" value="Semap_dom_sf"/>
</dbReference>
<dbReference type="Gene3D" id="3.30.200.20">
    <property type="entry name" value="Phosphorylase Kinase, domain 1"/>
    <property type="match status" value="1"/>
</dbReference>
<keyword evidence="18" id="KW-0675">Receptor</keyword>
<dbReference type="InterPro" id="IPR017441">
    <property type="entry name" value="Protein_kinase_ATP_BS"/>
</dbReference>
<reference evidence="27" key="1">
    <citation type="submission" date="2025-08" db="UniProtKB">
        <authorList>
            <consortium name="Ensembl"/>
        </authorList>
    </citation>
    <scope>IDENTIFICATION</scope>
</reference>
<dbReference type="GO" id="GO:0031016">
    <property type="term" value="P:pancreas development"/>
    <property type="evidence" value="ECO:0007669"/>
    <property type="project" value="TreeGrafter"/>
</dbReference>
<evidence type="ECO:0000256" key="1">
    <source>
        <dbReference type="ARBA" id="ARBA00004308"/>
    </source>
</evidence>
<accession>A0A8C1FQ03</accession>
<keyword evidence="7 23" id="KW-0812">Transmembrane</keyword>
<dbReference type="GO" id="GO:0005524">
    <property type="term" value="F:ATP binding"/>
    <property type="evidence" value="ECO:0007669"/>
    <property type="project" value="UniProtKB-UniRule"/>
</dbReference>
<dbReference type="InterPro" id="IPR001627">
    <property type="entry name" value="Semap_dom"/>
</dbReference>
<keyword evidence="12 22" id="KW-0067">ATP-binding</keyword>
<reference evidence="27" key="2">
    <citation type="submission" date="2025-09" db="UniProtKB">
        <authorList>
            <consortium name="Ensembl"/>
        </authorList>
    </citation>
    <scope>IDENTIFICATION</scope>
</reference>
<evidence type="ECO:0000256" key="16">
    <source>
        <dbReference type="ARBA" id="ARBA00023137"/>
    </source>
</evidence>
<dbReference type="SMART" id="SM00429">
    <property type="entry name" value="IPT"/>
    <property type="match status" value="1"/>
</dbReference>
<dbReference type="InterPro" id="IPR014756">
    <property type="entry name" value="Ig_E-set"/>
</dbReference>
<dbReference type="InterPro" id="IPR002909">
    <property type="entry name" value="IPT_dom"/>
</dbReference>
<feature type="signal peptide" evidence="24">
    <location>
        <begin position="1"/>
        <end position="24"/>
    </location>
</feature>
<keyword evidence="14 23" id="KW-1133">Transmembrane helix</keyword>
<evidence type="ECO:0000259" key="25">
    <source>
        <dbReference type="PROSITE" id="PS50011"/>
    </source>
</evidence>